<keyword evidence="1" id="KW-0812">Transmembrane</keyword>
<keyword evidence="1" id="KW-0472">Membrane</keyword>
<dbReference type="AlphaFoldDB" id="A0A3M7M6F1"/>
<dbReference type="EMBL" id="KE747824">
    <property type="protein sequence ID" value="RMZ70073.1"/>
    <property type="molecule type" value="Genomic_DNA"/>
</dbReference>
<reference evidence="2 3" key="1">
    <citation type="journal article" date="2014" name="PLoS ONE">
        <title>De novo Genome Assembly of the Fungal Plant Pathogen Pyrenophora semeniperda.</title>
        <authorList>
            <person name="Soliai M.M."/>
            <person name="Meyer S.E."/>
            <person name="Udall J.A."/>
            <person name="Elzinga D.E."/>
            <person name="Hermansen R.A."/>
            <person name="Bodily P.M."/>
            <person name="Hart A.A."/>
            <person name="Coleman C.E."/>
        </authorList>
    </citation>
    <scope>NUCLEOTIDE SEQUENCE [LARGE SCALE GENOMIC DNA]</scope>
    <source>
        <strain evidence="2 3">CCB06</strain>
        <tissue evidence="2">Mycelium</tissue>
    </source>
</reference>
<proteinExistence type="predicted"/>
<keyword evidence="1" id="KW-1133">Transmembrane helix</keyword>
<gene>
    <name evidence="2" type="ORF">GMOD_00000118</name>
</gene>
<sequence length="203" mass="22530">MLLTMSTTTSTTSPLLSLLSDWHLVKRSTTPPKRLGMLSLEVLALAAAMLVVPLFMHQAVCALDVLYEHLGRRARSPWEREKWLSVLLGVGGLSVWCLCLARLSWGVVLDREVEGEKTTSTLTTTTTAEVERRVEGPQGMEHHDAARNQGILSRIIIPFFLIVLASHFAYALASRLRCPRPFVTRNEVDMMDVMGQLYGLGVG</sequence>
<evidence type="ECO:0000313" key="2">
    <source>
        <dbReference type="EMBL" id="RMZ70073.1"/>
    </source>
</evidence>
<feature type="transmembrane region" description="Helical" evidence="1">
    <location>
        <begin position="83"/>
        <end position="105"/>
    </location>
</feature>
<keyword evidence="3" id="KW-1185">Reference proteome</keyword>
<accession>A0A3M7M6F1</accession>
<dbReference type="OrthoDB" id="3792161at2759"/>
<organism evidence="2 3">
    <name type="scientific">Pyrenophora seminiperda CCB06</name>
    <dbReference type="NCBI Taxonomy" id="1302712"/>
    <lineage>
        <taxon>Eukaryota</taxon>
        <taxon>Fungi</taxon>
        <taxon>Dikarya</taxon>
        <taxon>Ascomycota</taxon>
        <taxon>Pezizomycotina</taxon>
        <taxon>Dothideomycetes</taxon>
        <taxon>Pleosporomycetidae</taxon>
        <taxon>Pleosporales</taxon>
        <taxon>Pleosporineae</taxon>
        <taxon>Pleosporaceae</taxon>
        <taxon>Pyrenophora</taxon>
    </lineage>
</organism>
<feature type="transmembrane region" description="Helical" evidence="1">
    <location>
        <begin position="43"/>
        <end position="63"/>
    </location>
</feature>
<evidence type="ECO:0000313" key="3">
    <source>
        <dbReference type="Proteomes" id="UP000265663"/>
    </source>
</evidence>
<dbReference type="Proteomes" id="UP000265663">
    <property type="component" value="Unassembled WGS sequence"/>
</dbReference>
<protein>
    <submittedName>
        <fullName evidence="2">Uncharacterized protein</fullName>
    </submittedName>
</protein>
<feature type="transmembrane region" description="Helical" evidence="1">
    <location>
        <begin position="151"/>
        <end position="173"/>
    </location>
</feature>
<name>A0A3M7M6F1_9PLEO</name>
<evidence type="ECO:0000256" key="1">
    <source>
        <dbReference type="SAM" id="Phobius"/>
    </source>
</evidence>